<dbReference type="InterPro" id="IPR029030">
    <property type="entry name" value="Caspase-like_dom_sf"/>
</dbReference>
<dbReference type="InterPro" id="IPR045439">
    <property type="entry name" value="EAD11"/>
</dbReference>
<dbReference type="SUPFAM" id="SSF52129">
    <property type="entry name" value="Caspase-like"/>
    <property type="match status" value="1"/>
</dbReference>
<dbReference type="EMBL" id="JPOS01000082">
    <property type="protein sequence ID" value="KGE86119.1"/>
    <property type="molecule type" value="Genomic_DNA"/>
</dbReference>
<keyword evidence="1" id="KW-0175">Coiled coil</keyword>
<dbReference type="AlphaFoldDB" id="A0A098S160"/>
<evidence type="ECO:0000256" key="2">
    <source>
        <dbReference type="SAM" id="MobiDB-lite"/>
    </source>
</evidence>
<evidence type="ECO:0008006" key="7">
    <source>
        <dbReference type="Google" id="ProtNLM"/>
    </source>
</evidence>
<evidence type="ECO:0000313" key="5">
    <source>
        <dbReference type="EMBL" id="KGE86119.1"/>
    </source>
</evidence>
<dbReference type="Proteomes" id="UP000029736">
    <property type="component" value="Unassembled WGS sequence"/>
</dbReference>
<dbReference type="Pfam" id="PF00656">
    <property type="entry name" value="Peptidase_C14"/>
    <property type="match status" value="1"/>
</dbReference>
<keyword evidence="6" id="KW-1185">Reference proteome</keyword>
<feature type="domain" description="Peptidase C14 caspase" evidence="3">
    <location>
        <begin position="15"/>
        <end position="224"/>
    </location>
</feature>
<dbReference type="Pfam" id="PF19964">
    <property type="entry name" value="EAD11"/>
    <property type="match status" value="1"/>
</dbReference>
<reference evidence="5 6" key="1">
    <citation type="journal article" date="2014" name="Int. J. Syst. Evol. Microbiol.">
        <title>Phaeodactylibacter xiamenensis gen. nov., sp. nov., a member of the family Saprospiraceae isolated from the marine alga Phaeodactylum tricornutum.</title>
        <authorList>
            <person name="Chen Z.Jr."/>
            <person name="Lei X."/>
            <person name="Lai Q."/>
            <person name="Li Y."/>
            <person name="Zhang B."/>
            <person name="Zhang J."/>
            <person name="Zhang H."/>
            <person name="Yang L."/>
            <person name="Zheng W."/>
            <person name="Tian Y."/>
            <person name="Yu Z."/>
            <person name="Xu H.Jr."/>
            <person name="Zheng T."/>
        </authorList>
    </citation>
    <scope>NUCLEOTIDE SEQUENCE [LARGE SCALE GENOMIC DNA]</scope>
    <source>
        <strain evidence="5 6">KD52</strain>
    </source>
</reference>
<organism evidence="5 6">
    <name type="scientific">Phaeodactylibacter xiamenensis</name>
    <dbReference type="NCBI Taxonomy" id="1524460"/>
    <lineage>
        <taxon>Bacteria</taxon>
        <taxon>Pseudomonadati</taxon>
        <taxon>Bacteroidota</taxon>
        <taxon>Saprospiria</taxon>
        <taxon>Saprospirales</taxon>
        <taxon>Haliscomenobacteraceae</taxon>
        <taxon>Phaeodactylibacter</taxon>
    </lineage>
</organism>
<accession>A0A098S160</accession>
<evidence type="ECO:0000259" key="4">
    <source>
        <dbReference type="Pfam" id="PF19964"/>
    </source>
</evidence>
<evidence type="ECO:0000256" key="1">
    <source>
        <dbReference type="SAM" id="Coils"/>
    </source>
</evidence>
<feature type="coiled-coil region" evidence="1">
    <location>
        <begin position="402"/>
        <end position="452"/>
    </location>
</feature>
<gene>
    <name evidence="5" type="ORF">IX84_23585</name>
</gene>
<dbReference type="GO" id="GO:0004197">
    <property type="term" value="F:cysteine-type endopeptidase activity"/>
    <property type="evidence" value="ECO:0007669"/>
    <property type="project" value="InterPro"/>
</dbReference>
<dbReference type="InterPro" id="IPR011600">
    <property type="entry name" value="Pept_C14_caspase"/>
</dbReference>
<feature type="domain" description="Effector-associated" evidence="4">
    <location>
        <begin position="293"/>
        <end position="370"/>
    </location>
</feature>
<dbReference type="STRING" id="1524460.IX84_23585"/>
<protein>
    <recommendedName>
        <fullName evidence="7">Peptidase C14</fullName>
    </recommendedName>
</protein>
<dbReference type="Gene3D" id="3.40.50.1460">
    <property type="match status" value="1"/>
</dbReference>
<evidence type="ECO:0000259" key="3">
    <source>
        <dbReference type="Pfam" id="PF00656"/>
    </source>
</evidence>
<feature type="region of interest" description="Disordered" evidence="2">
    <location>
        <begin position="255"/>
        <end position="289"/>
    </location>
</feature>
<comment type="caution">
    <text evidence="5">The sequence shown here is derived from an EMBL/GenBank/DDBJ whole genome shotgun (WGS) entry which is preliminary data.</text>
</comment>
<name>A0A098S160_9BACT</name>
<dbReference type="GO" id="GO:0006508">
    <property type="term" value="P:proteolysis"/>
    <property type="evidence" value="ECO:0007669"/>
    <property type="project" value="InterPro"/>
</dbReference>
<sequence>MDLGTYQPKGKNYLYIVGIDQYTDMPKLYNARMDAEKIKVVLEEKYQFDAGLTHCHFDEAATHSNITQHLRGLVDVVGEDDNFLMYFAGHGEYDKALDVGYWIPYDARKNHIGSYISFDLITRLIRAIKSKHTFIITDSCYSGSIFTQKRDTSYIDRLESMPSRWLLTAGRNEPVSDGRPGQHSPFAQAVLAVLKNNQDQRLRVSMFCNMVLDAVGQNVKDQLPRGAALYDVGDMGGEFMFRLKDFAYAPVQEKRSAASAEPVPTRGGNEAPRGGSPGHTTPKKAKPTTLRGLKKQLKGFLAAGEFERVFDTLNDLISDDSYRETDIIMQQARYNRTKREQNQGTIRSESAQLTFNQIQYAMIDLVDSLEEEDLILGEVQEEQPAHSNTSGQTTNTLSDLERQGLENQATLLQRKLNSFNEALIKAFDPSMKFNLEEQIKETQHQLEEVRSKLQG</sequence>
<proteinExistence type="predicted"/>
<evidence type="ECO:0000313" key="6">
    <source>
        <dbReference type="Proteomes" id="UP000029736"/>
    </source>
</evidence>